<feature type="transmembrane region" description="Helical" evidence="8">
    <location>
        <begin position="280"/>
        <end position="304"/>
    </location>
</feature>
<dbReference type="InterPro" id="IPR000620">
    <property type="entry name" value="EamA_dom"/>
</dbReference>
<proteinExistence type="inferred from homology"/>
<comment type="similarity">
    <text evidence="2">Belongs to the EamA transporter family.</text>
</comment>
<evidence type="ECO:0000256" key="2">
    <source>
        <dbReference type="ARBA" id="ARBA00007362"/>
    </source>
</evidence>
<evidence type="ECO:0000256" key="6">
    <source>
        <dbReference type="ARBA" id="ARBA00023136"/>
    </source>
</evidence>
<dbReference type="SUPFAM" id="SSF103481">
    <property type="entry name" value="Multidrug resistance efflux transporter EmrE"/>
    <property type="match status" value="2"/>
</dbReference>
<feature type="transmembrane region" description="Helical" evidence="8">
    <location>
        <begin position="255"/>
        <end position="274"/>
    </location>
</feature>
<sequence>MPTSPLTTNGRWGAYLSCVLVVVFYSGNILTGSALADLPPFTVAFFRVVIATVVLLPLGWRAAYRDRSVFRHHARPLLFLTITGVTFFNTFIYAALHFTSASNVSVLETVIPVVTALLSAWLLRERLRWVQWAGVMLSLAGAVWVVLAGSARSGAGRLNAGDLIMLAAIVSWSLYSIGVKRYMHLFPAYGVVLVMTGLSVVVLLPFAVGEWVIGGMFQIGHWPFWSGLLYLGIFPSVVALILYNRAVMTLGASQASVFLNFLPVVTMLGAYVLLDETITLPQIFGATLVVAGVLLTTTTAPAAVTTQESPDPASPPGRRPASERLQDPGA</sequence>
<keyword evidence="4 8" id="KW-0812">Transmembrane</keyword>
<accession>A0ABT5TXX6</accession>
<feature type="transmembrane region" description="Helical" evidence="8">
    <location>
        <begin position="76"/>
        <end position="98"/>
    </location>
</feature>
<dbReference type="Proteomes" id="UP001165561">
    <property type="component" value="Unassembled WGS sequence"/>
</dbReference>
<feature type="transmembrane region" description="Helical" evidence="8">
    <location>
        <begin position="41"/>
        <end position="64"/>
    </location>
</feature>
<keyword evidence="5 8" id="KW-1133">Transmembrane helix</keyword>
<dbReference type="PANTHER" id="PTHR32322">
    <property type="entry name" value="INNER MEMBRANE TRANSPORTER"/>
    <property type="match status" value="1"/>
</dbReference>
<gene>
    <name evidence="10" type="ORF">PU560_10035</name>
</gene>
<evidence type="ECO:0000313" key="10">
    <source>
        <dbReference type="EMBL" id="MDD9206802.1"/>
    </source>
</evidence>
<feature type="transmembrane region" description="Helical" evidence="8">
    <location>
        <begin position="130"/>
        <end position="151"/>
    </location>
</feature>
<evidence type="ECO:0000256" key="3">
    <source>
        <dbReference type="ARBA" id="ARBA00022475"/>
    </source>
</evidence>
<feature type="transmembrane region" description="Helical" evidence="8">
    <location>
        <begin position="163"/>
        <end position="179"/>
    </location>
</feature>
<evidence type="ECO:0000259" key="9">
    <source>
        <dbReference type="Pfam" id="PF00892"/>
    </source>
</evidence>
<dbReference type="Pfam" id="PF00892">
    <property type="entry name" value="EamA"/>
    <property type="match status" value="2"/>
</dbReference>
<evidence type="ECO:0000256" key="5">
    <source>
        <dbReference type="ARBA" id="ARBA00022989"/>
    </source>
</evidence>
<feature type="domain" description="EamA" evidence="9">
    <location>
        <begin position="160"/>
        <end position="297"/>
    </location>
</feature>
<comment type="caution">
    <text evidence="10">The sequence shown here is derived from an EMBL/GenBank/DDBJ whole genome shotgun (WGS) entry which is preliminary data.</text>
</comment>
<keyword evidence="3" id="KW-1003">Cell membrane</keyword>
<evidence type="ECO:0000256" key="1">
    <source>
        <dbReference type="ARBA" id="ARBA00004651"/>
    </source>
</evidence>
<organism evidence="10 11">
    <name type="scientific">Georgenia halotolerans</name>
    <dbReference type="NCBI Taxonomy" id="3028317"/>
    <lineage>
        <taxon>Bacteria</taxon>
        <taxon>Bacillati</taxon>
        <taxon>Actinomycetota</taxon>
        <taxon>Actinomycetes</taxon>
        <taxon>Micrococcales</taxon>
        <taxon>Bogoriellaceae</taxon>
        <taxon>Georgenia</taxon>
    </lineage>
</organism>
<evidence type="ECO:0000256" key="7">
    <source>
        <dbReference type="SAM" id="MobiDB-lite"/>
    </source>
</evidence>
<dbReference type="EMBL" id="JARACI010000979">
    <property type="protein sequence ID" value="MDD9206802.1"/>
    <property type="molecule type" value="Genomic_DNA"/>
</dbReference>
<feature type="region of interest" description="Disordered" evidence="7">
    <location>
        <begin position="304"/>
        <end position="330"/>
    </location>
</feature>
<feature type="transmembrane region" description="Helical" evidence="8">
    <location>
        <begin position="186"/>
        <end position="207"/>
    </location>
</feature>
<feature type="transmembrane region" description="Helical" evidence="8">
    <location>
        <begin position="104"/>
        <end position="123"/>
    </location>
</feature>
<comment type="subcellular location">
    <subcellularLocation>
        <location evidence="1">Cell membrane</location>
        <topology evidence="1">Multi-pass membrane protein</topology>
    </subcellularLocation>
</comment>
<dbReference type="InterPro" id="IPR037185">
    <property type="entry name" value="EmrE-like"/>
</dbReference>
<feature type="domain" description="EamA" evidence="9">
    <location>
        <begin position="14"/>
        <end position="146"/>
    </location>
</feature>
<keyword evidence="6 8" id="KW-0472">Membrane</keyword>
<protein>
    <submittedName>
        <fullName evidence="10">DMT family transporter</fullName>
    </submittedName>
</protein>
<name>A0ABT5TXX6_9MICO</name>
<dbReference type="PANTHER" id="PTHR32322:SF18">
    <property type="entry name" value="S-ADENOSYLMETHIONINE_S-ADENOSYLHOMOCYSTEINE TRANSPORTER"/>
    <property type="match status" value="1"/>
</dbReference>
<evidence type="ECO:0000256" key="8">
    <source>
        <dbReference type="SAM" id="Phobius"/>
    </source>
</evidence>
<feature type="compositionally biased region" description="Basic and acidic residues" evidence="7">
    <location>
        <begin position="320"/>
        <end position="330"/>
    </location>
</feature>
<feature type="transmembrane region" description="Helical" evidence="8">
    <location>
        <begin position="12"/>
        <end position="35"/>
    </location>
</feature>
<keyword evidence="11" id="KW-1185">Reference proteome</keyword>
<dbReference type="Gene3D" id="1.10.3730.20">
    <property type="match status" value="1"/>
</dbReference>
<reference evidence="10" key="1">
    <citation type="submission" date="2023-02" db="EMBL/GenBank/DDBJ databases">
        <title>Georgenia sp.10Sc9-8, isolated from a soil sample collected from the Taklamakan desert.</title>
        <authorList>
            <person name="Liu S."/>
        </authorList>
    </citation>
    <scope>NUCLEOTIDE SEQUENCE</scope>
    <source>
        <strain evidence="10">10Sc9-8</strain>
    </source>
</reference>
<evidence type="ECO:0000313" key="11">
    <source>
        <dbReference type="Proteomes" id="UP001165561"/>
    </source>
</evidence>
<feature type="transmembrane region" description="Helical" evidence="8">
    <location>
        <begin position="222"/>
        <end position="243"/>
    </location>
</feature>
<dbReference type="InterPro" id="IPR050638">
    <property type="entry name" value="AA-Vitamin_Transporters"/>
</dbReference>
<evidence type="ECO:0000256" key="4">
    <source>
        <dbReference type="ARBA" id="ARBA00022692"/>
    </source>
</evidence>